<dbReference type="PANTHER" id="PTHR39160">
    <property type="entry name" value="CELL WALL-BINDING PROTEIN YOCH"/>
    <property type="match status" value="1"/>
</dbReference>
<dbReference type="EMBL" id="FOIL01000020">
    <property type="protein sequence ID" value="SET47753.1"/>
    <property type="molecule type" value="Genomic_DNA"/>
</dbReference>
<dbReference type="SUPFAM" id="SSF50685">
    <property type="entry name" value="Barwin-like endoglucanases"/>
    <property type="match status" value="1"/>
</dbReference>
<dbReference type="GO" id="GO:0004553">
    <property type="term" value="F:hydrolase activity, hydrolyzing O-glycosyl compounds"/>
    <property type="evidence" value="ECO:0007669"/>
    <property type="project" value="InterPro"/>
</dbReference>
<accession>A0A1I0ER99</accession>
<dbReference type="AlphaFoldDB" id="A0A1I0ER99"/>
<dbReference type="InterPro" id="IPR051933">
    <property type="entry name" value="Resuscitation_pf_RpfB"/>
</dbReference>
<dbReference type="eggNOG" id="COG3584">
    <property type="taxonomic scope" value="Bacteria"/>
</dbReference>
<gene>
    <name evidence="4" type="ORF">SAMN04487771_102021</name>
</gene>
<dbReference type="Proteomes" id="UP000199820">
    <property type="component" value="Unassembled WGS sequence"/>
</dbReference>
<protein>
    <submittedName>
        <fullName evidence="4">3D (Asp-Asp-Asp) domain-containing protein</fullName>
    </submittedName>
</protein>
<name>A0A1I0ER99_9FIRM</name>
<keyword evidence="5" id="KW-1185">Reference proteome</keyword>
<dbReference type="InterPro" id="IPR059180">
    <property type="entry name" value="3D_YorM"/>
</dbReference>
<dbReference type="Pfam" id="PF06725">
    <property type="entry name" value="3D"/>
    <property type="match status" value="1"/>
</dbReference>
<feature type="domain" description="3D" evidence="3">
    <location>
        <begin position="98"/>
        <end position="156"/>
    </location>
</feature>
<organism evidence="4 5">
    <name type="scientific">[Clostridium] aminophilum</name>
    <dbReference type="NCBI Taxonomy" id="1526"/>
    <lineage>
        <taxon>Bacteria</taxon>
        <taxon>Bacillati</taxon>
        <taxon>Bacillota</taxon>
        <taxon>Clostridia</taxon>
        <taxon>Lachnospirales</taxon>
        <taxon>Lachnospiraceae</taxon>
    </lineage>
</organism>
<sequence>MKNSQMITAVTACFIAAASTFTSFAAEAATGPALQAEQKDIQSEIQQTTDEAGHPLIMQAPDGTIASYAGEFRASAYSAEEYGSSLTASGVYAKANHTIAADRNVFPMGTKLLIDGTVYTVEDTGSAIRGNKLDIFFNTNRECYNYGVRTVSVYRLP</sequence>
<evidence type="ECO:0000259" key="3">
    <source>
        <dbReference type="Pfam" id="PF06725"/>
    </source>
</evidence>
<feature type="signal peptide" evidence="2">
    <location>
        <begin position="1"/>
        <end position="25"/>
    </location>
</feature>
<dbReference type="GO" id="GO:0009254">
    <property type="term" value="P:peptidoglycan turnover"/>
    <property type="evidence" value="ECO:0007669"/>
    <property type="project" value="InterPro"/>
</dbReference>
<dbReference type="STRING" id="1526.SAMN02910262_02149"/>
<dbReference type="GO" id="GO:0019867">
    <property type="term" value="C:outer membrane"/>
    <property type="evidence" value="ECO:0007669"/>
    <property type="project" value="InterPro"/>
</dbReference>
<dbReference type="Gene3D" id="2.40.40.10">
    <property type="entry name" value="RlpA-like domain"/>
    <property type="match status" value="1"/>
</dbReference>
<dbReference type="RefSeq" id="WP_083378821.1">
    <property type="nucleotide sequence ID" value="NZ_FOIL01000020.1"/>
</dbReference>
<feature type="chain" id="PRO_5011452258" evidence="2">
    <location>
        <begin position="26"/>
        <end position="157"/>
    </location>
</feature>
<dbReference type="PANTHER" id="PTHR39160:SF4">
    <property type="entry name" value="RESUSCITATION-PROMOTING FACTOR RPFB"/>
    <property type="match status" value="1"/>
</dbReference>
<keyword evidence="1 2" id="KW-0732">Signal</keyword>
<dbReference type="CDD" id="cd14667">
    <property type="entry name" value="3D_containing_proteins"/>
    <property type="match status" value="1"/>
</dbReference>
<reference evidence="4 5" key="1">
    <citation type="submission" date="2016-10" db="EMBL/GenBank/DDBJ databases">
        <authorList>
            <person name="de Groot N.N."/>
        </authorList>
    </citation>
    <scope>NUCLEOTIDE SEQUENCE [LARGE SCALE GENOMIC DNA]</scope>
    <source>
        <strain evidence="4 5">KH1P1</strain>
    </source>
</reference>
<proteinExistence type="predicted"/>
<dbReference type="OrthoDB" id="9798935at2"/>
<evidence type="ECO:0000256" key="1">
    <source>
        <dbReference type="ARBA" id="ARBA00022729"/>
    </source>
</evidence>
<dbReference type="InterPro" id="IPR010611">
    <property type="entry name" value="3D_dom"/>
</dbReference>
<dbReference type="InterPro" id="IPR036908">
    <property type="entry name" value="RlpA-like_sf"/>
</dbReference>
<evidence type="ECO:0000313" key="5">
    <source>
        <dbReference type="Proteomes" id="UP000199820"/>
    </source>
</evidence>
<evidence type="ECO:0000313" key="4">
    <source>
        <dbReference type="EMBL" id="SET47753.1"/>
    </source>
</evidence>
<evidence type="ECO:0000256" key="2">
    <source>
        <dbReference type="SAM" id="SignalP"/>
    </source>
</evidence>